<name>A0ABY5RZF0_9HYPH</name>
<dbReference type="InterPro" id="IPR008927">
    <property type="entry name" value="6-PGluconate_DH-like_C_sf"/>
</dbReference>
<feature type="domain" description="3-hydroxyisobutyrate dehydrogenase-like NAD-binding" evidence="4">
    <location>
        <begin position="167"/>
        <end position="248"/>
    </location>
</feature>
<dbReference type="Pfam" id="PF14833">
    <property type="entry name" value="NAD_binding_11"/>
    <property type="match status" value="1"/>
</dbReference>
<evidence type="ECO:0000256" key="1">
    <source>
        <dbReference type="ARBA" id="ARBA00023002"/>
    </source>
</evidence>
<evidence type="ECO:0000259" key="4">
    <source>
        <dbReference type="Pfam" id="PF14833"/>
    </source>
</evidence>
<dbReference type="InterPro" id="IPR013328">
    <property type="entry name" value="6PGD_dom2"/>
</dbReference>
<dbReference type="PANTHER" id="PTHR43060:SF15">
    <property type="entry name" value="3-HYDROXYISOBUTYRATE DEHYDROGENASE-LIKE 1, MITOCHONDRIAL-RELATED"/>
    <property type="match status" value="1"/>
</dbReference>
<dbReference type="SUPFAM" id="SSF48179">
    <property type="entry name" value="6-phosphogluconate dehydrogenase C-terminal domain-like"/>
    <property type="match status" value="1"/>
</dbReference>
<dbReference type="EMBL" id="CP102847">
    <property type="protein sequence ID" value="UVF22635.1"/>
    <property type="molecule type" value="Genomic_DNA"/>
</dbReference>
<dbReference type="Pfam" id="PF03446">
    <property type="entry name" value="NAD_binding_2"/>
    <property type="match status" value="1"/>
</dbReference>
<dbReference type="PANTHER" id="PTHR43060">
    <property type="entry name" value="3-HYDROXYISOBUTYRATE DEHYDROGENASE-LIKE 1, MITOCHONDRIAL-RELATED"/>
    <property type="match status" value="1"/>
</dbReference>
<keyword evidence="6" id="KW-1185">Reference proteome</keyword>
<feature type="domain" description="6-phosphogluconate dehydrogenase NADP-binding" evidence="3">
    <location>
        <begin position="6"/>
        <end position="164"/>
    </location>
</feature>
<keyword evidence="5" id="KW-0614">Plasmid</keyword>
<keyword evidence="1" id="KW-0560">Oxidoreductase</keyword>
<dbReference type="InterPro" id="IPR015815">
    <property type="entry name" value="HIBADH-related"/>
</dbReference>
<evidence type="ECO:0000313" key="5">
    <source>
        <dbReference type="EMBL" id="UVF22635.1"/>
    </source>
</evidence>
<dbReference type="Gene3D" id="1.10.1040.10">
    <property type="entry name" value="N-(1-d-carboxylethyl)-l-norvaline Dehydrogenase, domain 2"/>
    <property type="match status" value="1"/>
</dbReference>
<accession>A0ABY5RZF0</accession>
<dbReference type="RefSeq" id="WP_173949743.1">
    <property type="nucleotide sequence ID" value="NZ_CP102847.1"/>
</dbReference>
<organism evidence="5 6">
    <name type="scientific">Microvirga terrae</name>
    <dbReference type="NCBI Taxonomy" id="2740529"/>
    <lineage>
        <taxon>Bacteria</taxon>
        <taxon>Pseudomonadati</taxon>
        <taxon>Pseudomonadota</taxon>
        <taxon>Alphaproteobacteria</taxon>
        <taxon>Hyphomicrobiales</taxon>
        <taxon>Methylobacteriaceae</taxon>
        <taxon>Microvirga</taxon>
    </lineage>
</organism>
<protein>
    <submittedName>
        <fullName evidence="5">NAD(P)-dependent oxidoreductase</fullName>
    </submittedName>
</protein>
<dbReference type="InterPro" id="IPR006115">
    <property type="entry name" value="6PGDH_NADP-bd"/>
</dbReference>
<dbReference type="PIRSF" id="PIRSF000103">
    <property type="entry name" value="HIBADH"/>
    <property type="match status" value="1"/>
</dbReference>
<dbReference type="Gene3D" id="3.40.50.720">
    <property type="entry name" value="NAD(P)-binding Rossmann-like Domain"/>
    <property type="match status" value="1"/>
</dbReference>
<geneLocation type="plasmid" evidence="5 6">
    <name>pR24_2</name>
</geneLocation>
<evidence type="ECO:0000259" key="3">
    <source>
        <dbReference type="Pfam" id="PF03446"/>
    </source>
</evidence>
<dbReference type="Proteomes" id="UP001017257">
    <property type="component" value="Plasmid pR24_2"/>
</dbReference>
<reference evidence="5" key="1">
    <citation type="submission" date="2022-08" db="EMBL/GenBank/DDBJ databases">
        <title>Microvirga terrae sp. nov., isolated from soil.</title>
        <authorList>
            <person name="Kim K.H."/>
            <person name="Seo Y.L."/>
            <person name="Kim J.M."/>
            <person name="Lee J.K."/>
            <person name="Han D.M."/>
            <person name="Jeon C.O."/>
        </authorList>
    </citation>
    <scope>NUCLEOTIDE SEQUENCE</scope>
    <source>
        <strain evidence="5">R24</strain>
        <plasmid evidence="5">pR24_2</plasmid>
    </source>
</reference>
<evidence type="ECO:0000313" key="6">
    <source>
        <dbReference type="Proteomes" id="UP001017257"/>
    </source>
</evidence>
<evidence type="ECO:0000256" key="2">
    <source>
        <dbReference type="ARBA" id="ARBA00023027"/>
    </source>
</evidence>
<sequence length="283" mass="29879">MKPNLNIGFIGLGDQGGPMARAIGESGLKLHVWARRAQSLKTVAGVPHTAHASLTTLAEVSDIVGLCLRDDSDLWDILERQGLLMALKPGTIVINFGTGDPDENRRIASYLDEVRVMFLDAPVSGGRPGAVARTLTAFVGGDAAAFEHCKPMFRTFSTQAVHMGGSGSGQVAKLLNNALTMTNLKNAVDVFGFADKLGLNTARLFDAVSVSSGSSAVLRALGTAITPEIAPHLQDLMRKDIEHFADAMVTRGLDPSEVVERGLNGANGLLDLVQRVTAGRPNA</sequence>
<dbReference type="InterPro" id="IPR036291">
    <property type="entry name" value="NAD(P)-bd_dom_sf"/>
</dbReference>
<proteinExistence type="predicted"/>
<dbReference type="InterPro" id="IPR029154">
    <property type="entry name" value="HIBADH-like_NADP-bd"/>
</dbReference>
<gene>
    <name evidence="5" type="ORF">HPT29_027875</name>
</gene>
<keyword evidence="2" id="KW-0520">NAD</keyword>
<dbReference type="SUPFAM" id="SSF51735">
    <property type="entry name" value="NAD(P)-binding Rossmann-fold domains"/>
    <property type="match status" value="1"/>
</dbReference>